<proteinExistence type="predicted"/>
<protein>
    <submittedName>
        <fullName evidence="1">Uncharacterized protein</fullName>
    </submittedName>
</protein>
<dbReference type="Proteomes" id="UP000031553">
    <property type="component" value="Unassembled WGS sequence"/>
</dbReference>
<accession>A0A0N0MEL0</accession>
<reference evidence="1 2" key="1">
    <citation type="submission" date="2015-07" db="EMBL/GenBank/DDBJ databases">
        <title>Draft Genome Sequence of Komagataeibacter intermedius Strain AF2, Isolated from Kombucha Tea.</title>
        <authorList>
            <person name="Santos R.A."/>
            <person name="Berretta A.A."/>
            <person name="Barud H.S."/>
            <person name="Ribeiro S.J."/>
            <person name="Gonzalez-Garcia L.N."/>
            <person name="Zucchi T.D."/>
            <person name="Goldman G.H."/>
            <person name="Riano-Pachon D.M."/>
        </authorList>
    </citation>
    <scope>NUCLEOTIDE SEQUENCE [LARGE SCALE GENOMIC DNA]</scope>
    <source>
        <strain evidence="1 2">AF2</strain>
    </source>
</reference>
<name>A0A0N0MEL0_9PROT</name>
<sequence length="86" mass="9533">MPATVALPLYAQHYEVVPPLPPEESLVLGEAAVRHKQTLSDLGEIAALAQLCQTIDQLDLWQANNVNIPVYICYLSIILQTEHNLI</sequence>
<dbReference type="EMBL" id="JUFX02000197">
    <property type="protein sequence ID" value="KPH86556.1"/>
    <property type="molecule type" value="Genomic_DNA"/>
</dbReference>
<evidence type="ECO:0000313" key="1">
    <source>
        <dbReference type="EMBL" id="KPH86556.1"/>
    </source>
</evidence>
<dbReference type="AlphaFoldDB" id="A0A0N0MEL0"/>
<organism evidence="1 2">
    <name type="scientific">Komagataeibacter intermedius AF2</name>
    <dbReference type="NCBI Taxonomy" id="1458464"/>
    <lineage>
        <taxon>Bacteria</taxon>
        <taxon>Pseudomonadati</taxon>
        <taxon>Pseudomonadota</taxon>
        <taxon>Alphaproteobacteria</taxon>
        <taxon>Acetobacterales</taxon>
        <taxon>Acetobacteraceae</taxon>
        <taxon>Komagataeibacter</taxon>
    </lineage>
</organism>
<dbReference type="RefSeq" id="WP_039732976.1">
    <property type="nucleotide sequence ID" value="NZ_JUFX02000197.1"/>
</dbReference>
<gene>
    <name evidence="1" type="ORF">GLUCOINTEAF2_0202653</name>
</gene>
<comment type="caution">
    <text evidence="1">The sequence shown here is derived from an EMBL/GenBank/DDBJ whole genome shotgun (WGS) entry which is preliminary data.</text>
</comment>
<evidence type="ECO:0000313" key="2">
    <source>
        <dbReference type="Proteomes" id="UP000031553"/>
    </source>
</evidence>